<dbReference type="InterPro" id="IPR008978">
    <property type="entry name" value="HSP20-like_chaperone"/>
</dbReference>
<dbReference type="InterPro" id="IPR039790">
    <property type="entry name" value="CHRD1"/>
</dbReference>
<dbReference type="Proteomes" id="UP000887578">
    <property type="component" value="Unplaced"/>
</dbReference>
<dbReference type="GO" id="GO:0046872">
    <property type="term" value="F:metal ion binding"/>
    <property type="evidence" value="ECO:0007669"/>
    <property type="project" value="UniProtKB-KW"/>
</dbReference>
<keyword evidence="2" id="KW-0677">Repeat</keyword>
<keyword evidence="6" id="KW-1185">Reference proteome</keyword>
<evidence type="ECO:0000313" key="6">
    <source>
        <dbReference type="Proteomes" id="UP000887578"/>
    </source>
</evidence>
<dbReference type="PROSITE" id="PS51401">
    <property type="entry name" value="CHORD"/>
    <property type="match status" value="2"/>
</dbReference>
<dbReference type="PANTHER" id="PTHR46983">
    <property type="entry name" value="CYSTEINE AND HISTIDINE-RICH DOMAIN-CONTAINING PROTEIN 1"/>
    <property type="match status" value="1"/>
</dbReference>
<evidence type="ECO:0000259" key="5">
    <source>
        <dbReference type="PROSITE" id="PS51401"/>
    </source>
</evidence>
<dbReference type="Gene3D" id="4.10.1130.20">
    <property type="match status" value="2"/>
</dbReference>
<keyword evidence="3" id="KW-0862">Zinc</keyword>
<evidence type="ECO:0000313" key="7">
    <source>
        <dbReference type="WBParaSite" id="PDA_v2.g22778.t1"/>
    </source>
</evidence>
<dbReference type="InterPro" id="IPR007051">
    <property type="entry name" value="CHORD_dom"/>
</dbReference>
<dbReference type="SUPFAM" id="SSF49764">
    <property type="entry name" value="HSP20-like chaperones"/>
    <property type="match status" value="1"/>
</dbReference>
<feature type="domain" description="CHORD" evidence="5">
    <location>
        <begin position="6"/>
        <end position="65"/>
    </location>
</feature>
<dbReference type="Pfam" id="PF04968">
    <property type="entry name" value="CHORD"/>
    <property type="match status" value="2"/>
</dbReference>
<evidence type="ECO:0000259" key="4">
    <source>
        <dbReference type="PROSITE" id="PS51203"/>
    </source>
</evidence>
<reference evidence="7" key="1">
    <citation type="submission" date="2022-11" db="UniProtKB">
        <authorList>
            <consortium name="WormBaseParasite"/>
        </authorList>
    </citation>
    <scope>IDENTIFICATION</scope>
</reference>
<feature type="domain" description="CS" evidence="4">
    <location>
        <begin position="213"/>
        <end position="303"/>
    </location>
</feature>
<dbReference type="InterPro" id="IPR007052">
    <property type="entry name" value="CS_dom"/>
</dbReference>
<evidence type="ECO:0000256" key="2">
    <source>
        <dbReference type="ARBA" id="ARBA00022737"/>
    </source>
</evidence>
<dbReference type="AlphaFoldDB" id="A0A914Q1S4"/>
<dbReference type="PANTHER" id="PTHR46983:SF3">
    <property type="entry name" value="CHPADIPLOID STATE MAINTENANCE PROTEIN CHPA"/>
    <property type="match status" value="1"/>
</dbReference>
<protein>
    <submittedName>
        <fullName evidence="7">Cysteine and histidine-rich domain-containing protein 1</fullName>
    </submittedName>
</protein>
<dbReference type="CDD" id="cd06466">
    <property type="entry name" value="p23_CS_SGT1_like"/>
    <property type="match status" value="1"/>
</dbReference>
<evidence type="ECO:0000256" key="3">
    <source>
        <dbReference type="ARBA" id="ARBA00022833"/>
    </source>
</evidence>
<dbReference type="Gene3D" id="2.60.40.790">
    <property type="match status" value="1"/>
</dbReference>
<accession>A0A914Q1S4</accession>
<feature type="domain" description="CHORD" evidence="5">
    <location>
        <begin position="146"/>
        <end position="205"/>
    </location>
</feature>
<sequence>MPELNCYNKGCGKKFDPTKNEEGSCKYHPGPPYFHDAYKIWKCCDKKFTDFGTFLSHPGCTLGKHSNEKVEDIVRLSATKEIRPEKQEEVIVWSGLNKPSERSLASGRMQNLTKEITPGASAAVEKYLATVKEKENNGEIPIGAACVNNSCKTTYNGPETNSTACVHHPGVAIFHEGMKYWSCCKRKTSDFSSFLSQEGCTTGEHKWSKNERVDKIREDWFSRLGYIHLNVYCKGSIGDQCVFETDGLTLRTTIVHGFGDKITDKNYDLFGAIVPEESKIIIGERKIEMVLKQAEPLGWPKLVYSPEENQQESVQS</sequence>
<evidence type="ECO:0000256" key="1">
    <source>
        <dbReference type="ARBA" id="ARBA00022723"/>
    </source>
</evidence>
<keyword evidence="1" id="KW-0479">Metal-binding</keyword>
<organism evidence="6 7">
    <name type="scientific">Panagrolaimus davidi</name>
    <dbReference type="NCBI Taxonomy" id="227884"/>
    <lineage>
        <taxon>Eukaryota</taxon>
        <taxon>Metazoa</taxon>
        <taxon>Ecdysozoa</taxon>
        <taxon>Nematoda</taxon>
        <taxon>Chromadorea</taxon>
        <taxon>Rhabditida</taxon>
        <taxon>Tylenchina</taxon>
        <taxon>Panagrolaimomorpha</taxon>
        <taxon>Panagrolaimoidea</taxon>
        <taxon>Panagrolaimidae</taxon>
        <taxon>Panagrolaimus</taxon>
    </lineage>
</organism>
<dbReference type="WBParaSite" id="PDA_v2.g22778.t1">
    <property type="protein sequence ID" value="PDA_v2.g22778.t1"/>
    <property type="gene ID" value="PDA_v2.g22778"/>
</dbReference>
<name>A0A914Q1S4_9BILA</name>
<dbReference type="PROSITE" id="PS51203">
    <property type="entry name" value="CS"/>
    <property type="match status" value="1"/>
</dbReference>
<proteinExistence type="predicted"/>